<accession>A0ABY9U4K6</accession>
<evidence type="ECO:0000313" key="2">
    <source>
        <dbReference type="Proteomes" id="UP001249394"/>
    </source>
</evidence>
<sequence length="42" mass="4444">MKELQAGHVGLVVLVNKYDGVNPSADACRLLILDGVPRPLDG</sequence>
<name>A0ABY9U4K6_STRVL</name>
<reference evidence="1 2" key="1">
    <citation type="submission" date="2023-09" db="EMBL/GenBank/DDBJ databases">
        <title>The genome sequence of Streptomyces anthocyanicus.</title>
        <authorList>
            <person name="Mo P."/>
        </authorList>
    </citation>
    <scope>NUCLEOTIDE SEQUENCE [LARGE SCALE GENOMIC DNA]</scope>
    <source>
        <strain evidence="1 2">JCM 4387</strain>
    </source>
</reference>
<evidence type="ECO:0000313" key="1">
    <source>
        <dbReference type="EMBL" id="WND15862.1"/>
    </source>
</evidence>
<gene>
    <name evidence="1" type="ORF">RI060_00025</name>
</gene>
<dbReference type="EMBL" id="CP134213">
    <property type="protein sequence ID" value="WND15862.1"/>
    <property type="molecule type" value="Genomic_DNA"/>
</dbReference>
<dbReference type="Proteomes" id="UP001249394">
    <property type="component" value="Chromosome"/>
</dbReference>
<organism evidence="1 2">
    <name type="scientific">Streptomyces violaceus</name>
    <name type="common">Streptomyces venezuelae</name>
    <dbReference type="NCBI Taxonomy" id="1936"/>
    <lineage>
        <taxon>Bacteria</taxon>
        <taxon>Bacillati</taxon>
        <taxon>Actinomycetota</taxon>
        <taxon>Actinomycetes</taxon>
        <taxon>Kitasatosporales</taxon>
        <taxon>Streptomycetaceae</taxon>
        <taxon>Streptomyces</taxon>
    </lineage>
</organism>
<keyword evidence="2" id="KW-1185">Reference proteome</keyword>
<protein>
    <submittedName>
        <fullName evidence="1">Uncharacterized protein</fullName>
    </submittedName>
</protein>
<proteinExistence type="predicted"/>